<gene>
    <name evidence="1" type="ORF">HF875_02775</name>
</gene>
<evidence type="ECO:0000313" key="1">
    <source>
        <dbReference type="EMBL" id="NME08426.1"/>
    </source>
</evidence>
<evidence type="ECO:0000313" key="2">
    <source>
        <dbReference type="Proteomes" id="UP000573963"/>
    </source>
</evidence>
<proteinExistence type="predicted"/>
<reference evidence="1 2" key="1">
    <citation type="submission" date="2020-04" db="EMBL/GenBank/DDBJ databases">
        <authorList>
            <person name="Hitch T.C.A."/>
            <person name="Wylensek D."/>
            <person name="Clavel T."/>
        </authorList>
    </citation>
    <scope>NUCLEOTIDE SEQUENCE [LARGE SCALE GENOMIC DNA]</scope>
    <source>
        <strain evidence="1 2">Med78_4-601-WT-2</strain>
    </source>
</reference>
<dbReference type="AlphaFoldDB" id="A0AA44IG43"/>
<name>A0AA44IG43_PARBF</name>
<dbReference type="EMBL" id="JABAFD010000001">
    <property type="protein sequence ID" value="NME08426.1"/>
    <property type="molecule type" value="Genomic_DNA"/>
</dbReference>
<comment type="caution">
    <text evidence="1">The sequence shown here is derived from an EMBL/GenBank/DDBJ whole genome shotgun (WGS) entry which is preliminary data.</text>
</comment>
<sequence>MCAQNSAARSIIDIFNTIETLSYCLGEKNYICIPVEITTEDGLINKINISNSKEDKVSINDDVIVYNNVAINLDSIVKLKVFTQGIILKEFKHLLLKNFENILAYNHINHCPLNETSTSMGIKPFNRFNTDYNVQDYILDNIDNIKTLSYKGCSNTKSNLNSDIFYEGVLNSDTNLLVNRESLIKDISLDTDCLDVVSSIKKTTKNILKNIDTEKKLVLTNNSSEVEVSKPILTENVDVITDLKIKNHNVLVNQTPTKAIDKIIQNKIDSISNITISKIDNVLSDIDSETQIIETKTVEVLDLDPINKFSDKKSLDGKPLMLDPTGERYIGVVLDDGSFEPLKLSLKKFTVVNENVNNLVGNINSKSQLKSAVSDLNKEFSKVLNSLDIEYNNNLLECNDKDMIALSDALITTKKTIKNIANEAEKTYAVSKENFETISSIKNMDYDDISHINNIITSPVVTSIKLNRHTSDVLNDVYLNKNISNVINSITKSKSNKYLHFSENINGKIDCVGNGVMIVNNADENITIYTLNKINIIN</sequence>
<accession>A0AA44IG43</accession>
<organism evidence="1 2">
    <name type="scientific">Paraclostridium bifermentans</name>
    <name type="common">Clostridium bifermentans</name>
    <dbReference type="NCBI Taxonomy" id="1490"/>
    <lineage>
        <taxon>Bacteria</taxon>
        <taxon>Bacillati</taxon>
        <taxon>Bacillota</taxon>
        <taxon>Clostridia</taxon>
        <taxon>Peptostreptococcales</taxon>
        <taxon>Peptostreptococcaceae</taxon>
        <taxon>Paraclostridium</taxon>
    </lineage>
</organism>
<protein>
    <submittedName>
        <fullName evidence="1">Uncharacterized protein</fullName>
    </submittedName>
</protein>
<dbReference type="RefSeq" id="WP_168930797.1">
    <property type="nucleotide sequence ID" value="NZ_JABAFD010000001.1"/>
</dbReference>
<dbReference type="Proteomes" id="UP000573963">
    <property type="component" value="Unassembled WGS sequence"/>
</dbReference>